<reference evidence="1" key="1">
    <citation type="submission" date="2020-05" db="EMBL/GenBank/DDBJ databases">
        <title>Complete genome sequence of Bradyrhizobium diazoefficiens XF2 isolated from soybean nodule.</title>
        <authorList>
            <person name="Noda R."/>
            <person name="Kakizaki K."/>
            <person name="Minamisawa K."/>
        </authorList>
    </citation>
    <scope>NUCLEOTIDE SEQUENCE</scope>
    <source>
        <strain evidence="1">XF2</strain>
    </source>
</reference>
<accession>A0A809Y3S8</accession>
<dbReference type="EMBL" id="AP023092">
    <property type="protein sequence ID" value="BCE33465.1"/>
    <property type="molecule type" value="Genomic_DNA"/>
</dbReference>
<proteinExistence type="predicted"/>
<name>A0A809Y3S8_9BRAD</name>
<evidence type="ECO:0000313" key="1">
    <source>
        <dbReference type="EMBL" id="BCE33465.1"/>
    </source>
</evidence>
<organism evidence="1">
    <name type="scientific">Bradyrhizobium diazoefficiens</name>
    <dbReference type="NCBI Taxonomy" id="1355477"/>
    <lineage>
        <taxon>Bacteria</taxon>
        <taxon>Pseudomonadati</taxon>
        <taxon>Pseudomonadota</taxon>
        <taxon>Alphaproteobacteria</taxon>
        <taxon>Hyphomicrobiales</taxon>
        <taxon>Nitrobacteraceae</taxon>
        <taxon>Bradyrhizobium</taxon>
    </lineage>
</organism>
<gene>
    <name evidence="1" type="ORF">XF2B_72340</name>
</gene>
<dbReference type="AlphaFoldDB" id="A0A809Y3S8"/>
<sequence>MRDRPQKTAVAHGGGYPAIREDKAGGMTGARSFAVDRYPLRVDIRAGLQIVQPSLEDMLLFERTTNRRTAGIDEQK</sequence>
<protein>
    <submittedName>
        <fullName evidence="1">Uncharacterized protein</fullName>
    </submittedName>
</protein>